<comment type="cofactor">
    <cofactor evidence="1">
        <name>(R)-lipoate</name>
        <dbReference type="ChEBI" id="CHEBI:83088"/>
    </cofactor>
</comment>
<evidence type="ECO:0000313" key="9">
    <source>
        <dbReference type="EMBL" id="AGI73925.1"/>
    </source>
</evidence>
<dbReference type="Gene3D" id="4.10.320.10">
    <property type="entry name" value="E3-binding domain"/>
    <property type="match status" value="1"/>
</dbReference>
<dbReference type="InterPro" id="IPR011053">
    <property type="entry name" value="Single_hybrid_motif"/>
</dbReference>
<dbReference type="Pfam" id="PF00364">
    <property type="entry name" value="Biotin_lipoyl"/>
    <property type="match status" value="1"/>
</dbReference>
<dbReference type="GO" id="GO:0031405">
    <property type="term" value="F:lipoic acid binding"/>
    <property type="evidence" value="ECO:0007669"/>
    <property type="project" value="TreeGrafter"/>
</dbReference>
<keyword evidence="6" id="KW-0012">Acyltransferase</keyword>
<proteinExistence type="inferred from homology"/>
<dbReference type="AlphaFoldDB" id="M9RVT7"/>
<keyword evidence="5" id="KW-0450">Lipoyl</keyword>
<organism evidence="9 10">
    <name type="scientific">Octadecabacter arcticus 238</name>
    <dbReference type="NCBI Taxonomy" id="391616"/>
    <lineage>
        <taxon>Bacteria</taxon>
        <taxon>Pseudomonadati</taxon>
        <taxon>Pseudomonadota</taxon>
        <taxon>Alphaproteobacteria</taxon>
        <taxon>Rhodobacterales</taxon>
        <taxon>Roseobacteraceae</taxon>
        <taxon>Octadecabacter</taxon>
    </lineage>
</organism>
<dbReference type="Gene3D" id="3.40.50.1820">
    <property type="entry name" value="alpha/beta hydrolase"/>
    <property type="match status" value="1"/>
</dbReference>
<dbReference type="PANTHER" id="PTHR43178">
    <property type="entry name" value="DIHYDROLIPOAMIDE ACETYLTRANSFERASE COMPONENT OF PYRUVATE DEHYDROGENASE COMPLEX"/>
    <property type="match status" value="1"/>
</dbReference>
<protein>
    <submittedName>
        <fullName evidence="9">Putative dihydrolipoyllysine-residue acetyltransferase component of acetoin cleaving system</fullName>
    </submittedName>
</protein>
<evidence type="ECO:0000256" key="3">
    <source>
        <dbReference type="ARBA" id="ARBA00011484"/>
    </source>
</evidence>
<dbReference type="InterPro" id="IPR000073">
    <property type="entry name" value="AB_hydrolase_1"/>
</dbReference>
<evidence type="ECO:0000259" key="7">
    <source>
        <dbReference type="PROSITE" id="PS50968"/>
    </source>
</evidence>
<evidence type="ECO:0000313" key="10">
    <source>
        <dbReference type="Proteomes" id="UP000004688"/>
    </source>
</evidence>
<accession>M9RVT7</accession>
<sequence>MPRMGETMEEGKLLAWLVEPGQPFKRGDPLLEVETDKTVVEFPALGDGILVDALVELGVMVDVGAPIAQIDVGDGPDWTGGDDDEAEEEKEVEATKVTDNAESEVVLALTETAPVKRMDGEKVRATPLARRAARKAEIELGRIVGTGRRGRIEHRDVIAATRLTPIGLQSGHGIAWLEKGLVSGTPIVLLHGFAADHSAWSGLQSQLARAGHRTFAVDLPAHGAAASQTSVSAELCDPLIRMVENTIGWKPIHIVAHSMGAIAAVKLAMARPTASITLIAPVGVGPTIDANFLHELSNPRSVETVARTLDRMTHGPNGLSDAAHEAIFKTLKEGRLSGLARSLAGASGQGADIRKELADLAKEVPVSMLLGHRDQIVRWSEALDISPLINIHHFANVGHMPHWEALPEVLAIIERKFQT</sequence>
<dbReference type="HOGENOM" id="CLU_020336_13_2_5"/>
<keyword evidence="4 9" id="KW-0808">Transferase</keyword>
<reference evidence="9 10" key="1">
    <citation type="journal article" date="2013" name="PLoS ONE">
        <title>Poles Apart: Arctic and Antarctic Octadecabacter strains Share High Genome Plasticity and a New Type of Xanthorhodopsin.</title>
        <authorList>
            <person name="Vollmers J."/>
            <person name="Voget S."/>
            <person name="Dietrich S."/>
            <person name="Gollnow K."/>
            <person name="Smits M."/>
            <person name="Meyer K."/>
            <person name="Brinkhoff T."/>
            <person name="Simon M."/>
            <person name="Daniel R."/>
        </authorList>
    </citation>
    <scope>NUCLEOTIDE SEQUENCE [LARGE SCALE GENOMIC DNA]</scope>
    <source>
        <strain evidence="9 10">238</strain>
    </source>
</reference>
<name>M9RVT7_9RHOB</name>
<dbReference type="PROSITE" id="PS00189">
    <property type="entry name" value="LIPOYL"/>
    <property type="match status" value="1"/>
</dbReference>
<evidence type="ECO:0000259" key="8">
    <source>
        <dbReference type="PROSITE" id="PS51826"/>
    </source>
</evidence>
<comment type="similarity">
    <text evidence="2">Belongs to the 2-oxoacid dehydrogenase family.</text>
</comment>
<dbReference type="PROSITE" id="PS51826">
    <property type="entry name" value="PSBD"/>
    <property type="match status" value="1"/>
</dbReference>
<dbReference type="PROSITE" id="PS50968">
    <property type="entry name" value="BIOTINYL_LIPOYL"/>
    <property type="match status" value="1"/>
</dbReference>
<dbReference type="STRING" id="391616.OA238_c39890"/>
<evidence type="ECO:0000256" key="2">
    <source>
        <dbReference type="ARBA" id="ARBA00007317"/>
    </source>
</evidence>
<dbReference type="SUPFAM" id="SSF51230">
    <property type="entry name" value="Single hybrid motif"/>
    <property type="match status" value="1"/>
</dbReference>
<dbReference type="InterPro" id="IPR004167">
    <property type="entry name" value="PSBD"/>
</dbReference>
<dbReference type="SUPFAM" id="SSF53474">
    <property type="entry name" value="alpha/beta-Hydrolases"/>
    <property type="match status" value="1"/>
</dbReference>
<dbReference type="Gene3D" id="2.40.50.100">
    <property type="match status" value="1"/>
</dbReference>
<dbReference type="EMBL" id="CP003742">
    <property type="protein sequence ID" value="AGI73925.1"/>
    <property type="molecule type" value="Genomic_DNA"/>
</dbReference>
<comment type="subunit">
    <text evidence="3">Forms a 24-polypeptide structural core with octahedral symmetry.</text>
</comment>
<dbReference type="eggNOG" id="COG2267">
    <property type="taxonomic scope" value="Bacteria"/>
</dbReference>
<dbReference type="Proteomes" id="UP000004688">
    <property type="component" value="Chromosome"/>
</dbReference>
<dbReference type="Pfam" id="PF02817">
    <property type="entry name" value="E3_binding"/>
    <property type="match status" value="1"/>
</dbReference>
<dbReference type="ESTHER" id="9rhob-b5k4j3">
    <property type="family name" value="AcoC_BiotinLipoyl-ABH"/>
</dbReference>
<dbReference type="InterPro" id="IPR050743">
    <property type="entry name" value="2-oxoacid_DH_E2_comp"/>
</dbReference>
<feature type="domain" description="Peripheral subunit-binding (PSBD)" evidence="8">
    <location>
        <begin position="124"/>
        <end position="161"/>
    </location>
</feature>
<dbReference type="SUPFAM" id="SSF47005">
    <property type="entry name" value="Peripheral subunit-binding domain of 2-oxo acid dehydrogenase complex"/>
    <property type="match status" value="1"/>
</dbReference>
<dbReference type="PANTHER" id="PTHR43178:SF5">
    <property type="entry name" value="LIPOAMIDE ACYLTRANSFERASE COMPONENT OF BRANCHED-CHAIN ALPHA-KETO ACID DEHYDROGENASE COMPLEX, MITOCHONDRIAL"/>
    <property type="match status" value="1"/>
</dbReference>
<dbReference type="Pfam" id="PF12697">
    <property type="entry name" value="Abhydrolase_6"/>
    <property type="match status" value="1"/>
</dbReference>
<evidence type="ECO:0000256" key="6">
    <source>
        <dbReference type="ARBA" id="ARBA00023315"/>
    </source>
</evidence>
<evidence type="ECO:0000256" key="1">
    <source>
        <dbReference type="ARBA" id="ARBA00001938"/>
    </source>
</evidence>
<dbReference type="CDD" id="cd06849">
    <property type="entry name" value="lipoyl_domain"/>
    <property type="match status" value="1"/>
</dbReference>
<dbReference type="InterPro" id="IPR029058">
    <property type="entry name" value="AB_hydrolase_fold"/>
</dbReference>
<evidence type="ECO:0000256" key="5">
    <source>
        <dbReference type="ARBA" id="ARBA00022823"/>
    </source>
</evidence>
<dbReference type="InterPro" id="IPR036625">
    <property type="entry name" value="E3-bd_dom_sf"/>
</dbReference>
<dbReference type="KEGG" id="oar:OA238_c39890"/>
<dbReference type="GO" id="GO:0016407">
    <property type="term" value="F:acetyltransferase activity"/>
    <property type="evidence" value="ECO:0007669"/>
    <property type="project" value="TreeGrafter"/>
</dbReference>
<dbReference type="InterPro" id="IPR000089">
    <property type="entry name" value="Biotin_lipoyl"/>
</dbReference>
<dbReference type="GO" id="GO:0005737">
    <property type="term" value="C:cytoplasm"/>
    <property type="evidence" value="ECO:0007669"/>
    <property type="project" value="TreeGrafter"/>
</dbReference>
<gene>
    <name evidence="9" type="ORF">OA238_c39890</name>
</gene>
<dbReference type="InterPro" id="IPR003016">
    <property type="entry name" value="2-oxoA_DH_lipoyl-BS"/>
</dbReference>
<evidence type="ECO:0000256" key="4">
    <source>
        <dbReference type="ARBA" id="ARBA00022679"/>
    </source>
</evidence>
<keyword evidence="10" id="KW-1185">Reference proteome</keyword>
<dbReference type="eggNOG" id="COG0508">
    <property type="taxonomic scope" value="Bacteria"/>
</dbReference>
<feature type="domain" description="Lipoyl-binding" evidence="7">
    <location>
        <begin position="1"/>
        <end position="71"/>
    </location>
</feature>